<evidence type="ECO:0000313" key="2">
    <source>
        <dbReference type="EMBL" id="QOR56298.1"/>
    </source>
</evidence>
<organism evidence="2 3">
    <name type="scientific">Bacillus phage DLc1</name>
    <dbReference type="NCBI Taxonomy" id="2777318"/>
    <lineage>
        <taxon>Viruses</taxon>
        <taxon>Duplodnaviria</taxon>
        <taxon>Heunggongvirae</taxon>
        <taxon>Uroviricota</taxon>
        <taxon>Caudoviricetes</taxon>
        <taxon>Salasmaviridae</taxon>
        <taxon>Huangshavirus</taxon>
        <taxon>Huangshavirus dlcuna</taxon>
    </lineage>
</organism>
<feature type="transmembrane region" description="Helical" evidence="1">
    <location>
        <begin position="77"/>
        <end position="98"/>
    </location>
</feature>
<accession>A0A7M1RPT5</accession>
<dbReference type="GeneID" id="65132317"/>
<dbReference type="KEGG" id="vg:65132317"/>
<keyword evidence="1" id="KW-0812">Transmembrane</keyword>
<proteinExistence type="predicted"/>
<dbReference type="Proteomes" id="UP000593635">
    <property type="component" value="Segment"/>
</dbReference>
<dbReference type="EMBL" id="MW012634">
    <property type="protein sequence ID" value="QOR56298.1"/>
    <property type="molecule type" value="Genomic_DNA"/>
</dbReference>
<evidence type="ECO:0000313" key="3">
    <source>
        <dbReference type="Proteomes" id="UP000593635"/>
    </source>
</evidence>
<keyword evidence="3" id="KW-1185">Reference proteome</keyword>
<keyword evidence="1" id="KW-0472">Membrane</keyword>
<reference evidence="2 3" key="1">
    <citation type="submission" date="2020-09" db="EMBL/GenBank/DDBJ databases">
        <authorList>
            <person name="Li C."/>
            <person name="Ding Y."/>
            <person name="Wu Q."/>
        </authorList>
    </citation>
    <scope>NUCLEOTIDE SEQUENCE [LARGE SCALE GENOMIC DNA]</scope>
</reference>
<dbReference type="RefSeq" id="YP_010113779.1">
    <property type="nucleotide sequence ID" value="NC_055908.1"/>
</dbReference>
<sequence>MKDYNTELFEQEMKNQTLQGMTWQPQNNNSQQYSNIKYLELKEQQAMRRAYCKVNDIPYEEVNIEIPSMKQNLSSGLLKVTVVIVYLFIIGTIISALIGEGNFLTNFMKAWF</sequence>
<evidence type="ECO:0000256" key="1">
    <source>
        <dbReference type="SAM" id="Phobius"/>
    </source>
</evidence>
<keyword evidence="1" id="KW-1133">Transmembrane helix</keyword>
<name>A0A7M1RPT5_9CAUD</name>
<protein>
    <submittedName>
        <fullName evidence="2">Uncharacterized protein</fullName>
    </submittedName>
</protein>